<keyword evidence="1" id="KW-1133">Transmembrane helix</keyword>
<name>A0A0R3QIG5_9BILA</name>
<dbReference type="WBParaSite" id="BTMF_0000620201-mRNA-1">
    <property type="protein sequence ID" value="BTMF_0000620201-mRNA-1"/>
    <property type="gene ID" value="BTMF_0000620201"/>
</dbReference>
<dbReference type="STRING" id="42155.A0A0R3QIG5"/>
<keyword evidence="1" id="KW-0472">Membrane</keyword>
<keyword evidence="3" id="KW-1185">Reference proteome</keyword>
<gene>
    <name evidence="2" type="ORF">BTMF_LOCUS5447</name>
</gene>
<reference evidence="2 3" key="2">
    <citation type="submission" date="2018-11" db="EMBL/GenBank/DDBJ databases">
        <authorList>
            <consortium name="Pathogen Informatics"/>
        </authorList>
    </citation>
    <scope>NUCLEOTIDE SEQUENCE [LARGE SCALE GENOMIC DNA]</scope>
</reference>
<dbReference type="Proteomes" id="UP000280834">
    <property type="component" value="Unassembled WGS sequence"/>
</dbReference>
<accession>A0A0R3QIG5</accession>
<reference evidence="4" key="1">
    <citation type="submission" date="2017-02" db="UniProtKB">
        <authorList>
            <consortium name="WormBaseParasite"/>
        </authorList>
    </citation>
    <scope>IDENTIFICATION</scope>
</reference>
<evidence type="ECO:0000313" key="4">
    <source>
        <dbReference type="WBParaSite" id="BTMF_0000620201-mRNA-1"/>
    </source>
</evidence>
<proteinExistence type="predicted"/>
<evidence type="ECO:0000313" key="3">
    <source>
        <dbReference type="Proteomes" id="UP000280834"/>
    </source>
</evidence>
<organism evidence="4">
    <name type="scientific">Brugia timori</name>
    <dbReference type="NCBI Taxonomy" id="42155"/>
    <lineage>
        <taxon>Eukaryota</taxon>
        <taxon>Metazoa</taxon>
        <taxon>Ecdysozoa</taxon>
        <taxon>Nematoda</taxon>
        <taxon>Chromadorea</taxon>
        <taxon>Rhabditida</taxon>
        <taxon>Spirurina</taxon>
        <taxon>Spiruromorpha</taxon>
        <taxon>Filarioidea</taxon>
        <taxon>Onchocercidae</taxon>
        <taxon>Brugia</taxon>
    </lineage>
</organism>
<dbReference type="EMBL" id="UZAG01005854">
    <property type="protein sequence ID" value="VDO18093.1"/>
    <property type="molecule type" value="Genomic_DNA"/>
</dbReference>
<feature type="transmembrane region" description="Helical" evidence="1">
    <location>
        <begin position="175"/>
        <end position="197"/>
    </location>
</feature>
<dbReference type="AlphaFoldDB" id="A0A0R3QIG5"/>
<evidence type="ECO:0000313" key="2">
    <source>
        <dbReference type="EMBL" id="VDO18093.1"/>
    </source>
</evidence>
<evidence type="ECO:0000256" key="1">
    <source>
        <dbReference type="SAM" id="Phobius"/>
    </source>
</evidence>
<keyword evidence="1" id="KW-0812">Transmembrane</keyword>
<sequence length="206" mass="23147">MQTIGDDDLINKYFRTFCRDIVSSDEGIALMHLKDGGDVEITLIVGPKHKFSLAAVNLIKMEDWDITYLQQVPVCIRKNGHCVTQWFPFVANGMLNEAESQINANNSIIGEKLPFIIANPKEVQVIALDGNMGTVEVSGVVPSHGDYVFIVQYFNPDNTLLTVDVTLQNGHLHHVFLVFISESYVFFSYLVFLLNLIENNMCSSKM</sequence>
<protein>
    <submittedName>
        <fullName evidence="4">Galectin</fullName>
    </submittedName>
</protein>